<dbReference type="FunFam" id="3.40.50.1380:FF:000015">
    <property type="entry name" value="Carbamoyl-phosphate synthase arginine-specific large chain"/>
    <property type="match status" value="1"/>
</dbReference>
<dbReference type="NCBIfam" id="TIGR01369">
    <property type="entry name" value="CPSaseII_lrg"/>
    <property type="match status" value="1"/>
</dbReference>
<dbReference type="FunFam" id="1.10.1030.10:FF:000001">
    <property type="entry name" value="Carbamoyl-phosphate synthase large chain"/>
    <property type="match status" value="1"/>
</dbReference>
<comment type="subunit">
    <text evidence="13">Heterodimer composed of 2 chains; the small (or glutamine) chain promotes the hydrolysis of glutamine to ammonia, which is used by the large (or ammonia) chain to synthesize carbamoyl phosphate.</text>
</comment>
<evidence type="ECO:0000256" key="7">
    <source>
        <dbReference type="ARBA" id="ARBA00022723"/>
    </source>
</evidence>
<dbReference type="GO" id="GO:0005524">
    <property type="term" value="F:ATP binding"/>
    <property type="evidence" value="ECO:0007669"/>
    <property type="project" value="UniProtKB-UniRule"/>
</dbReference>
<proteinExistence type="inferred from homology"/>
<evidence type="ECO:0000256" key="18">
    <source>
        <dbReference type="ARBA" id="ARBA00047359"/>
    </source>
</evidence>
<dbReference type="InterPro" id="IPR005483">
    <property type="entry name" value="CPSase_dom"/>
</dbReference>
<dbReference type="GO" id="GO:0004087">
    <property type="term" value="F:carbamoyl-phosphate synthase (ammonia) activity"/>
    <property type="evidence" value="ECO:0007669"/>
    <property type="project" value="UniProtKB-EC"/>
</dbReference>
<keyword evidence="6" id="KW-0436">Ligase</keyword>
<dbReference type="EC" id="6.3.5.5" evidence="5"/>
<dbReference type="Gene3D" id="3.40.50.20">
    <property type="match status" value="2"/>
</dbReference>
<gene>
    <name evidence="24" type="ORF">EJ05DRAFT_477775</name>
</gene>
<comment type="pathway">
    <text evidence="3">Amino-acid biosynthesis; L-arginine biosynthesis; carbamoyl phosphate from bicarbonate: step 1/1.</text>
</comment>
<name>A0A6A6W283_9PEZI</name>
<comment type="similarity">
    <text evidence="4">Belongs to the CarB family.</text>
</comment>
<dbReference type="NCBIfam" id="NF009455">
    <property type="entry name" value="PRK12815.1"/>
    <property type="match status" value="1"/>
</dbReference>
<keyword evidence="7" id="KW-0479">Metal-binding</keyword>
<dbReference type="Gene3D" id="3.30.470.20">
    <property type="entry name" value="ATP-grasp fold, B domain"/>
    <property type="match status" value="2"/>
</dbReference>
<dbReference type="GO" id="GO:0005739">
    <property type="term" value="C:mitochondrion"/>
    <property type="evidence" value="ECO:0007669"/>
    <property type="project" value="UniProtKB-SubCell"/>
</dbReference>
<evidence type="ECO:0000256" key="14">
    <source>
        <dbReference type="ARBA" id="ARBA00044063"/>
    </source>
</evidence>
<dbReference type="EC" id="6.3.4.16" evidence="14"/>
<evidence type="ECO:0000256" key="2">
    <source>
        <dbReference type="ARBA" id="ARBA00004173"/>
    </source>
</evidence>
<dbReference type="PROSITE" id="PS50975">
    <property type="entry name" value="ATP_GRASP"/>
    <property type="match status" value="2"/>
</dbReference>
<organism evidence="24 25">
    <name type="scientific">Pseudovirgaria hyperparasitica</name>
    <dbReference type="NCBI Taxonomy" id="470096"/>
    <lineage>
        <taxon>Eukaryota</taxon>
        <taxon>Fungi</taxon>
        <taxon>Dikarya</taxon>
        <taxon>Ascomycota</taxon>
        <taxon>Pezizomycotina</taxon>
        <taxon>Dothideomycetes</taxon>
        <taxon>Dothideomycetes incertae sedis</taxon>
        <taxon>Acrospermales</taxon>
        <taxon>Acrospermaceae</taxon>
        <taxon>Pseudovirgaria</taxon>
    </lineage>
</organism>
<dbReference type="CDD" id="cd01423">
    <property type="entry name" value="MGS_CPS_I_III"/>
    <property type="match status" value="1"/>
</dbReference>
<dbReference type="PROSITE" id="PS51855">
    <property type="entry name" value="MGS"/>
    <property type="match status" value="1"/>
</dbReference>
<dbReference type="GO" id="GO:0006526">
    <property type="term" value="P:L-arginine biosynthetic process"/>
    <property type="evidence" value="ECO:0007669"/>
    <property type="project" value="UniProtKB-ARBA"/>
</dbReference>
<dbReference type="FunFam" id="3.30.470.20:FF:000001">
    <property type="entry name" value="Carbamoyl-phosphate synthase large chain"/>
    <property type="match status" value="1"/>
</dbReference>
<dbReference type="FunFam" id="3.40.50.20:FF:000001">
    <property type="entry name" value="Carbamoyl-phosphate synthase large chain"/>
    <property type="match status" value="1"/>
</dbReference>
<dbReference type="SMART" id="SM01096">
    <property type="entry name" value="CPSase_L_D3"/>
    <property type="match status" value="1"/>
</dbReference>
<comment type="catalytic activity">
    <reaction evidence="18">
        <text>hydrogencarbonate + NH4(+) + 2 ATP = carbamoyl phosphate + 2 ADP + phosphate + 2 H(+)</text>
        <dbReference type="Rhea" id="RHEA:18029"/>
        <dbReference type="ChEBI" id="CHEBI:15378"/>
        <dbReference type="ChEBI" id="CHEBI:17544"/>
        <dbReference type="ChEBI" id="CHEBI:28938"/>
        <dbReference type="ChEBI" id="CHEBI:30616"/>
        <dbReference type="ChEBI" id="CHEBI:43474"/>
        <dbReference type="ChEBI" id="CHEBI:58228"/>
        <dbReference type="ChEBI" id="CHEBI:456216"/>
        <dbReference type="EC" id="6.3.4.16"/>
    </reaction>
</comment>
<feature type="domain" description="MGS-like" evidence="23">
    <location>
        <begin position="1017"/>
        <end position="1167"/>
    </location>
</feature>
<dbReference type="SUPFAM" id="SSF52440">
    <property type="entry name" value="PreATP-grasp domain"/>
    <property type="match status" value="2"/>
</dbReference>
<keyword evidence="9 21" id="KW-0547">Nucleotide-binding</keyword>
<dbReference type="Pfam" id="PF02787">
    <property type="entry name" value="CPSase_L_D3"/>
    <property type="match status" value="1"/>
</dbReference>
<dbReference type="GO" id="GO:0046872">
    <property type="term" value="F:metal ion binding"/>
    <property type="evidence" value="ECO:0007669"/>
    <property type="project" value="UniProtKB-KW"/>
</dbReference>
<evidence type="ECO:0000256" key="19">
    <source>
        <dbReference type="ARBA" id="ARBA00048816"/>
    </source>
</evidence>
<dbReference type="Gene3D" id="1.10.1030.10">
    <property type="entry name" value="Carbamoyl-phosphate synthetase, large subunit oligomerisation domain"/>
    <property type="match status" value="1"/>
</dbReference>
<dbReference type="NCBIfam" id="NF003671">
    <property type="entry name" value="PRK05294.1"/>
    <property type="match status" value="1"/>
</dbReference>
<evidence type="ECO:0000256" key="15">
    <source>
        <dbReference type="ARBA" id="ARBA00044249"/>
    </source>
</evidence>
<evidence type="ECO:0000313" key="24">
    <source>
        <dbReference type="EMBL" id="KAF2756673.1"/>
    </source>
</evidence>
<dbReference type="PANTHER" id="PTHR11405:SF53">
    <property type="entry name" value="CARBAMOYL-PHOSPHATE SYNTHASE [AMMONIA], MITOCHONDRIAL"/>
    <property type="match status" value="1"/>
</dbReference>
<dbReference type="InterPro" id="IPR058047">
    <property type="entry name" value="CPSase_preATP-grasp"/>
</dbReference>
<dbReference type="RefSeq" id="XP_033599124.1">
    <property type="nucleotide sequence ID" value="XM_033744313.1"/>
</dbReference>
<evidence type="ECO:0000313" key="25">
    <source>
        <dbReference type="Proteomes" id="UP000799437"/>
    </source>
</evidence>
<evidence type="ECO:0000256" key="13">
    <source>
        <dbReference type="ARBA" id="ARBA00044031"/>
    </source>
</evidence>
<dbReference type="InterPro" id="IPR006275">
    <property type="entry name" value="CPSase_lsu"/>
</dbReference>
<dbReference type="Pfam" id="PF25596">
    <property type="entry name" value="CPSase_L_D1"/>
    <property type="match status" value="2"/>
</dbReference>
<feature type="domain" description="ATP-grasp" evidence="22">
    <location>
        <begin position="215"/>
        <end position="407"/>
    </location>
</feature>
<evidence type="ECO:0000256" key="17">
    <source>
        <dbReference type="ARBA" id="ARBA00044334"/>
    </source>
</evidence>
<dbReference type="InterPro" id="IPR005480">
    <property type="entry name" value="CPSase_lsu_oligo"/>
</dbReference>
<evidence type="ECO:0000256" key="5">
    <source>
        <dbReference type="ARBA" id="ARBA00012738"/>
    </source>
</evidence>
<dbReference type="GO" id="GO:0004088">
    <property type="term" value="F:carbamoyl-phosphate synthase (glutamine-hydrolyzing) activity"/>
    <property type="evidence" value="ECO:0007669"/>
    <property type="project" value="UniProtKB-EC"/>
</dbReference>
<dbReference type="InterPro" id="IPR011607">
    <property type="entry name" value="MGS-like_dom"/>
</dbReference>
<keyword evidence="10 21" id="KW-0067">ATP-binding</keyword>
<reference evidence="24" key="1">
    <citation type="journal article" date="2020" name="Stud. Mycol.">
        <title>101 Dothideomycetes genomes: a test case for predicting lifestyles and emergence of pathogens.</title>
        <authorList>
            <person name="Haridas S."/>
            <person name="Albert R."/>
            <person name="Binder M."/>
            <person name="Bloem J."/>
            <person name="Labutti K."/>
            <person name="Salamov A."/>
            <person name="Andreopoulos B."/>
            <person name="Baker S."/>
            <person name="Barry K."/>
            <person name="Bills G."/>
            <person name="Bluhm B."/>
            <person name="Cannon C."/>
            <person name="Castanera R."/>
            <person name="Culley D."/>
            <person name="Daum C."/>
            <person name="Ezra D."/>
            <person name="Gonzalez J."/>
            <person name="Henrissat B."/>
            <person name="Kuo A."/>
            <person name="Liang C."/>
            <person name="Lipzen A."/>
            <person name="Lutzoni F."/>
            <person name="Magnuson J."/>
            <person name="Mondo S."/>
            <person name="Nolan M."/>
            <person name="Ohm R."/>
            <person name="Pangilinan J."/>
            <person name="Park H.-J."/>
            <person name="Ramirez L."/>
            <person name="Alfaro M."/>
            <person name="Sun H."/>
            <person name="Tritt A."/>
            <person name="Yoshinaga Y."/>
            <person name="Zwiers L.-H."/>
            <person name="Turgeon B."/>
            <person name="Goodwin S."/>
            <person name="Spatafora J."/>
            <person name="Crous P."/>
            <person name="Grigoriev I."/>
        </authorList>
    </citation>
    <scope>NUCLEOTIDE SEQUENCE</scope>
    <source>
        <strain evidence="24">CBS 121739</strain>
    </source>
</reference>
<dbReference type="PANTHER" id="PTHR11405">
    <property type="entry name" value="CARBAMOYLTRANSFERASE FAMILY MEMBER"/>
    <property type="match status" value="1"/>
</dbReference>
<dbReference type="InterPro" id="IPR036914">
    <property type="entry name" value="MGS-like_dom_sf"/>
</dbReference>
<comment type="catalytic activity">
    <reaction evidence="19">
        <text>hydrogencarbonate + L-glutamine + 2 ATP + H2O = carbamoyl phosphate + L-glutamate + 2 ADP + phosphate + 2 H(+)</text>
        <dbReference type="Rhea" id="RHEA:18633"/>
        <dbReference type="ChEBI" id="CHEBI:15377"/>
        <dbReference type="ChEBI" id="CHEBI:15378"/>
        <dbReference type="ChEBI" id="CHEBI:17544"/>
        <dbReference type="ChEBI" id="CHEBI:29985"/>
        <dbReference type="ChEBI" id="CHEBI:30616"/>
        <dbReference type="ChEBI" id="CHEBI:43474"/>
        <dbReference type="ChEBI" id="CHEBI:58228"/>
        <dbReference type="ChEBI" id="CHEBI:58359"/>
        <dbReference type="ChEBI" id="CHEBI:456216"/>
        <dbReference type="EC" id="6.3.5.5"/>
    </reaction>
</comment>
<dbReference type="InterPro" id="IPR005479">
    <property type="entry name" value="CPAse_ATP-bd"/>
</dbReference>
<dbReference type="FunFam" id="3.30.470.20:FF:000004">
    <property type="entry name" value="Carbamoyl-phosphate synthase (glutamine-hydrolyzing)"/>
    <property type="match status" value="1"/>
</dbReference>
<evidence type="ECO:0000256" key="10">
    <source>
        <dbReference type="ARBA" id="ARBA00022840"/>
    </source>
</evidence>
<evidence type="ECO:0000256" key="9">
    <source>
        <dbReference type="ARBA" id="ARBA00022741"/>
    </source>
</evidence>
<evidence type="ECO:0000256" key="3">
    <source>
        <dbReference type="ARBA" id="ARBA00005077"/>
    </source>
</evidence>
<comment type="subcellular location">
    <subcellularLocation>
        <location evidence="2">Mitochondrion</location>
    </subcellularLocation>
</comment>
<evidence type="ECO:0000256" key="20">
    <source>
        <dbReference type="ARBA" id="ARBA00068891"/>
    </source>
</evidence>
<dbReference type="SUPFAM" id="SSF52335">
    <property type="entry name" value="Methylglyoxal synthase-like"/>
    <property type="match status" value="1"/>
</dbReference>
<protein>
    <recommendedName>
        <fullName evidence="20">Carbamoyl phosphate synthase arginine-specific large chain, mitochondrial</fullName>
        <ecNumber evidence="14">6.3.4.16</ecNumber>
        <ecNumber evidence="5">6.3.5.5</ecNumber>
    </recommendedName>
    <alternativeName>
        <fullName evidence="16">Ammonium-dependent carbamoyl phosphate synthetase</fullName>
    </alternativeName>
    <alternativeName>
        <fullName evidence="15">Arginine-specific carbamoyl phosphate synthetase, ammonia chain</fullName>
    </alternativeName>
    <alternativeName>
        <fullName evidence="17">Glutamine-dependent carbamoyl phosphate synthetase</fullName>
    </alternativeName>
</protein>
<dbReference type="InterPro" id="IPR016185">
    <property type="entry name" value="PreATP-grasp_dom_sf"/>
</dbReference>
<keyword evidence="12" id="KW-0464">Manganese</keyword>
<dbReference type="InterPro" id="IPR036897">
    <property type="entry name" value="CarbamoylP_synth_lsu_oligo_sf"/>
</dbReference>
<comment type="cofactor">
    <cofactor evidence="1">
        <name>Zn(2+)</name>
        <dbReference type="ChEBI" id="CHEBI:29105"/>
    </cofactor>
</comment>
<dbReference type="PROSITE" id="PS00866">
    <property type="entry name" value="CPSASE_1"/>
    <property type="match status" value="2"/>
</dbReference>
<evidence type="ECO:0000259" key="22">
    <source>
        <dbReference type="PROSITE" id="PS50975"/>
    </source>
</evidence>
<dbReference type="EMBL" id="ML996575">
    <property type="protein sequence ID" value="KAF2756673.1"/>
    <property type="molecule type" value="Genomic_DNA"/>
</dbReference>
<dbReference type="Proteomes" id="UP000799437">
    <property type="component" value="Unassembled WGS sequence"/>
</dbReference>
<evidence type="ECO:0000256" key="16">
    <source>
        <dbReference type="ARBA" id="ARBA00044318"/>
    </source>
</evidence>
<evidence type="ECO:0000259" key="23">
    <source>
        <dbReference type="PROSITE" id="PS51855"/>
    </source>
</evidence>
<dbReference type="FunFam" id="3.30.1490.20:FF:000001">
    <property type="entry name" value="Carbamoyl-phosphate synthase large chain"/>
    <property type="match status" value="1"/>
</dbReference>
<dbReference type="Pfam" id="PF02786">
    <property type="entry name" value="CPSase_L_D2"/>
    <property type="match status" value="2"/>
</dbReference>
<dbReference type="FunFam" id="3.40.50.20:FF:000002">
    <property type="entry name" value="Carbamoyl-phosphate synthase large chain"/>
    <property type="match status" value="1"/>
</dbReference>
<evidence type="ECO:0000256" key="4">
    <source>
        <dbReference type="ARBA" id="ARBA00009799"/>
    </source>
</evidence>
<keyword evidence="8" id="KW-0677">Repeat</keyword>
<evidence type="ECO:0000256" key="21">
    <source>
        <dbReference type="PROSITE-ProRule" id="PRU00409"/>
    </source>
</evidence>
<dbReference type="GeneID" id="54485367"/>
<dbReference type="Gene3D" id="3.30.1490.20">
    <property type="entry name" value="ATP-grasp fold, A domain"/>
    <property type="match status" value="1"/>
</dbReference>
<dbReference type="InterPro" id="IPR013815">
    <property type="entry name" value="ATP_grasp_subdomain_1"/>
</dbReference>
<evidence type="ECO:0000256" key="12">
    <source>
        <dbReference type="ARBA" id="ARBA00023211"/>
    </source>
</evidence>
<accession>A0A6A6W283</accession>
<keyword evidence="25" id="KW-1185">Reference proteome</keyword>
<dbReference type="PRINTS" id="PR00098">
    <property type="entry name" value="CPSASE"/>
</dbReference>
<sequence length="1167" mass="128455">MSLCARAGRATSKLLQQPTTYRLSRRCLNTSAAHPRPVFVCRSQLNSPKSQLRSFTRSAVARNASQEAPNSQAYLNSGAISGARNLVNVKKVLVIGSGGLSIGQAGEFDYSGSQALKALKEAGVQSVLINPNIATIQTSHVLADQIYYLPVTPEYVTYVIEKERPDGIFLSFGGQTALNLGVRMNKMGIFERYGVQVLGTSIKTLETSEDRDLFAQALNEINIPIAESIAVSTIDEALKAASKIGYPIIVRAAYALGGLGSGFANNEEELRDLSARSLTLSPQILVEKSLRGWKEAEYEVVRDASDNCITVCNMENFDPLGVHTGDSIVVSPSQTFSDEEYHMLRSAAIKIVRHLGVVGECNVQYALQPDGLDYRVIEVNARLSRSSALASKATGYPLAYTAAKIGLGHTLPELPNAVTKTTTANFEPSLDYIVTKMPRWDLSKFQNVKRDIGSSMKSVGEVMAIGRTFEESFQKACRQVDPRFLGFQGDKFDDLDETLRNPTDRRWLAVGQAMFHEGYSVDKVHDLTKIDKWFLYKLQNIVDCTNELQEIGSLFGLRQEIILKAKKLGFSDKQIAKAVNSTEDEVRARRKSFGIKPWVKKIDTLAAEFPADTNYLYTTYNASSHDVTFDDHGVIVLGSGVYRIGSSVEFDWCAVNATLSLNKLGKRTVMINDNPETYSTDFDVADRLYFEELSYERVMDIYEMESATGVVVSVGGQLPQNIALKLQEDGKAKVLGTNPNDIDKAEDRHKFSQILDSIGVDQPAWKELTSFQEAKEFANSVSYPVLVRPSYVLSGAAMTVIHSESELEEKLTAASNVSPDHPVVITKFIEGAQEIDVDGVASNGELLIHAVSEHIENAGVHSGDATLVLPPASLSEDIIKRVKEIAQKVAKAWSITGPFNMQIIKAEDPEGGEPALKVIECNLRASRSFPFVSKVLGTNFIDVATKALVGKDVPGPVDPMAEKRDYLATKVPQFSWTRLAGADPYLGVEMASTGEMACFGTNLVEAYWASIQSTMNFRMPEPGEGLLFGGDISAPHLAKIVDYINPLGYKLYAANEEVKQHLEQGSKDNSVSVEVIEFPKQDKRALREVFEKYDIRGVFNLAKVRASSLVDEDYVMRRNAVDFGVPLFMEPQTAVLFARCMSEKLPRKEGIPPEVRPWTDFVGGKVI</sequence>
<dbReference type="AlphaFoldDB" id="A0A6A6W283"/>
<dbReference type="Gene3D" id="3.40.50.1380">
    <property type="entry name" value="Methylglyoxal synthase-like domain"/>
    <property type="match status" value="1"/>
</dbReference>
<dbReference type="InterPro" id="IPR011761">
    <property type="entry name" value="ATP-grasp"/>
</dbReference>
<dbReference type="SUPFAM" id="SSF48108">
    <property type="entry name" value="Carbamoyl phosphate synthetase, large subunit connection domain"/>
    <property type="match status" value="1"/>
</dbReference>
<keyword evidence="11" id="KW-0496">Mitochondrion</keyword>
<dbReference type="OrthoDB" id="1924069at2759"/>
<evidence type="ECO:0000256" key="8">
    <source>
        <dbReference type="ARBA" id="ARBA00022737"/>
    </source>
</evidence>
<feature type="domain" description="ATP-grasp" evidence="22">
    <location>
        <begin position="752"/>
        <end position="949"/>
    </location>
</feature>
<evidence type="ECO:0000256" key="1">
    <source>
        <dbReference type="ARBA" id="ARBA00001947"/>
    </source>
</evidence>
<evidence type="ECO:0000256" key="11">
    <source>
        <dbReference type="ARBA" id="ARBA00023128"/>
    </source>
</evidence>
<evidence type="ECO:0000256" key="6">
    <source>
        <dbReference type="ARBA" id="ARBA00022598"/>
    </source>
</evidence>
<dbReference type="PROSITE" id="PS00867">
    <property type="entry name" value="CPSASE_2"/>
    <property type="match status" value="2"/>
</dbReference>
<dbReference type="SUPFAM" id="SSF56059">
    <property type="entry name" value="Glutathione synthetase ATP-binding domain-like"/>
    <property type="match status" value="2"/>
</dbReference>